<evidence type="ECO:0000256" key="3">
    <source>
        <dbReference type="ARBA" id="ARBA00022517"/>
    </source>
</evidence>
<dbReference type="SMART" id="SM01036">
    <property type="entry name" value="BP28CT"/>
    <property type="match status" value="1"/>
</dbReference>
<evidence type="ECO:0000256" key="5">
    <source>
        <dbReference type="ARBA" id="ARBA00023242"/>
    </source>
</evidence>
<keyword evidence="9" id="KW-1185">Reference proteome</keyword>
<dbReference type="PANTHER" id="PTHR13457">
    <property type="entry name" value="BAP28"/>
    <property type="match status" value="1"/>
</dbReference>
<dbReference type="PANTHER" id="PTHR13457:SF1">
    <property type="entry name" value="HEAT REPEAT-CONTAINING PROTEIN 1"/>
    <property type="match status" value="1"/>
</dbReference>
<gene>
    <name evidence="10" type="primary">HEATR1</name>
</gene>
<sequence>MTSLASQLKKLALPQTQQSQLSRDREKASLLFDPKEASSLDRETFYALGVNGLEELIGIDPSFQDYEVTLFDEASKSLERSIQSVEINQKLNKKISEFLLRLSPYFLLKPAQKTLEWLIHRFYIHQYNVDDLLMCVLPYHETMIFVRVIQLLKVADPTHKWHWLHPIQKPGVALARSTLLNHCYKDAGFLHFICEMVPKSIKAHGVTSSSTASLRVLFSFYTSTVIGMIEYCNTVTEILLSNLIPYILKGLKSTYSDYKAASYMIICQLVTKTTLKMNFLDPFIKSVCKHTSGDLAAEAVMCIVVICQTQKIEKLPKKAVKSLSKLDGIIQILEQLSLSTNIRPFMEVFLQRIVTNTFAEGVAMATSSEGENDFSAGPVYSTLLENVIHDVAMTTETVDILARLLIQEFLEFSLDEDKRYSTENVQVIKEKIHPIIQALEQKYPVSVDKALENMLKEIESQKEKDILQEFISMTVSRSKYQVVDESQTSLLLSLNHPSGRIRHSAVKYLLTKIQTGELDEFYQESLLQRLSDDDPTVVKAVLDLDEKLVDVLPGDKLYVALCGLLSVWSTHSNESWWSIEHCVLSILCSQNFFNKMAAKIDDCALAVLPYLYLVRSKEPLKEKQIALTIATSALSKKHKVLANLSESYVALTAKSNKDTVAEVNERTVTKITENMLKMKESDVLKMIHLLSDQVTDHSTNLRVKMVAKFILASLVAMSTNIRLQLSIATTLLSALGDDVNRIIDVVPKNMDEDDLDTMETEMLTADTSHIHCKALKVLSKKKNRMVKCPEFADTVFWLLDSIVMNIPLQTLLKGSHWLNCDKKPDSQDTEYIKLLLKLFEYFTAGSADSKSANHVAAFRNLLKKLIEHHLKERSKLWMFLSVMWTSHFEEFPLVPAVVQMRALHIANTSFSHLADEDMQDLFRKDSLVIPSLLVVLSCSIQPIRAAGVLCLKTIAKSCSDVSSVYQSLITTLISHTEEITADPNHIKQTLEILFANVIIVTKSVSPKKKSTKQDSDIRMLLSCLLDIVVSTDVPYHVQQNLLAVLSNVNNKMMLFKLLPMLENKLEKMKQNNLSKAECLTVQWIIRQYTNVVTEVLEDDSLALDLFMKCLNLHERLHNTVASPQELVLQQITKEFYSSIPSSSVQQSILCLLFDLHVDSTSSQTATLISKTLKGLRLDAEQIIIELNKVNKCTGAATVKQAKRVKRQEKATDDGDNVFESREWMRITLICEFLQHKKKINNSQLLVPVLFNLLSQCFEAETADQISTEYIKQLILSSILNICNKLSPDNKPLPSDVLTEEQFKVELIIQCIRVSDNPQTHHHAMLLLATAAGIFPEHVLHNIMSIFTFMGTNLLRQDDSYSSQVINKIVETVIPVLIKASEEEILKEKLGGGIDEIVAMVIQVFVDALPHIPAHRKQPVFHQLIGTLGGDRFLWMTVVLLLVCHVDTSTQKDDVVDKGITGLNTDIEFCLSICNNCAPHVQVNNMIKILKYLGTLPEDKEESATPHKRIIGTRRKSQLKKTHQLFDVEKHTAKQLRQFKYTVVNFIPHLISSSTYISQVAALSVEETNTMKTLYQSLLEENLRYIACIARLLEKNHDKPTVKFWRALLHKAYDVLDKINALLPTHIFINVVSGLMHNDIAAVRRKAMELLNNKLTQHKEPFNEQQVSLLLALVPELVSVTKATKIVGGGLSELDVNRQTALYSLKLLCKVLGCDNPQHFTPVMDIVTKVFSTKDINSQVAASALLCLAELCSSLKAHCIPYLNKFMPSLVTILDNKDHLKSHDLLLLSAVTALHKVVDNLTHFLSPYLLDILTKVSALFALDKDEKSQLTMRLKAIHQKLSSTVSPRVLLPVITQCYHHVVDEHELSIIPLMSVLGDSISSMSKEDMTAHQTSLLNLFLSVFDYRASHPQVSMVTIEEIERSSINAFLSLVMKSSEATFKPIFFKLYDWATQTGAHKERLLTFYRLSDNIAEKLKGLFTLFAGHIVKNCATLLNDNNSSKTDLKFFEIDGDEDEEAQSVDEKSTLLLQYIIGCLHKCFLYDTEGFLNRERFECLMQPIVDQIDNLQGGIEVYKERMTSYLTPCIGQLLVAAGDDSSWKPLNYQVLLKMRSDSAKVRFAALTVLQEIHSKLGEDFQILIPEAIPFLAELLEDESEEVEKQCHQVIEEIEKTFGESLQKYF</sequence>
<dbReference type="Gene3D" id="1.25.10.10">
    <property type="entry name" value="Leucine-rich Repeat Variant"/>
    <property type="match status" value="2"/>
</dbReference>
<evidence type="ECO:0000313" key="10">
    <source>
        <dbReference type="RefSeq" id="XP_002737451.2"/>
    </source>
</evidence>
<keyword evidence="4 7" id="KW-0698">rRNA processing</keyword>
<dbReference type="InterPro" id="IPR056473">
    <property type="entry name" value="HEAT_Utp10/HEAT1"/>
</dbReference>
<evidence type="ECO:0000256" key="6">
    <source>
        <dbReference type="ARBA" id="ARBA00023274"/>
    </source>
</evidence>
<name>A0ABM0GU76_SACKO</name>
<organism evidence="9 10">
    <name type="scientific">Saccoglossus kowalevskii</name>
    <name type="common">Acorn worm</name>
    <dbReference type="NCBI Taxonomy" id="10224"/>
    <lineage>
        <taxon>Eukaryota</taxon>
        <taxon>Metazoa</taxon>
        <taxon>Hemichordata</taxon>
        <taxon>Enteropneusta</taxon>
        <taxon>Harrimaniidae</taxon>
        <taxon>Saccoglossus</taxon>
    </lineage>
</organism>
<dbReference type="InterPro" id="IPR040191">
    <property type="entry name" value="UTP10"/>
</dbReference>
<comment type="subcellular location">
    <subcellularLocation>
        <location evidence="1 7">Nucleus</location>
        <location evidence="1 7">Nucleolus</location>
    </subcellularLocation>
</comment>
<keyword evidence="3 7" id="KW-0690">Ribosome biogenesis</keyword>
<comment type="function">
    <text evidence="7">Involved in nucleolar processing of pre-18S ribosomal RNA.</text>
</comment>
<dbReference type="RefSeq" id="XP_002737451.2">
    <property type="nucleotide sequence ID" value="XM_002737405.2"/>
</dbReference>
<proteinExistence type="inferred from homology"/>
<dbReference type="Pfam" id="PF08146">
    <property type="entry name" value="BP28CT"/>
    <property type="match status" value="1"/>
</dbReference>
<dbReference type="InterPro" id="IPR022125">
    <property type="entry name" value="U3snoRNP10_N"/>
</dbReference>
<evidence type="ECO:0000256" key="1">
    <source>
        <dbReference type="ARBA" id="ARBA00004604"/>
    </source>
</evidence>
<evidence type="ECO:0000256" key="2">
    <source>
        <dbReference type="ARBA" id="ARBA00010559"/>
    </source>
</evidence>
<dbReference type="InterPro" id="IPR016024">
    <property type="entry name" value="ARM-type_fold"/>
</dbReference>
<keyword evidence="5 7" id="KW-0539">Nucleus</keyword>
<dbReference type="Pfam" id="PF23243">
    <property type="entry name" value="HEAT_HEATR1"/>
    <property type="match status" value="1"/>
</dbReference>
<reference evidence="10" key="1">
    <citation type="submission" date="2025-08" db="UniProtKB">
        <authorList>
            <consortium name="RefSeq"/>
        </authorList>
    </citation>
    <scope>IDENTIFICATION</scope>
    <source>
        <tissue evidence="10">Testes</tissue>
    </source>
</reference>
<dbReference type="InterPro" id="IPR011989">
    <property type="entry name" value="ARM-like"/>
</dbReference>
<keyword evidence="6 7" id="KW-0687">Ribonucleoprotein</keyword>
<evidence type="ECO:0000259" key="8">
    <source>
        <dbReference type="SMART" id="SM01036"/>
    </source>
</evidence>
<feature type="domain" description="BP28 C-terminal" evidence="8">
    <location>
        <begin position="1884"/>
        <end position="2045"/>
    </location>
</feature>
<dbReference type="Pfam" id="PF12397">
    <property type="entry name" value="U3snoRNP10"/>
    <property type="match status" value="1"/>
</dbReference>
<protein>
    <recommendedName>
        <fullName evidence="7">HEAT repeat-containing protein 1</fullName>
    </recommendedName>
</protein>
<evidence type="ECO:0000256" key="4">
    <source>
        <dbReference type="ARBA" id="ARBA00022552"/>
    </source>
</evidence>
<evidence type="ECO:0000256" key="7">
    <source>
        <dbReference type="RuleBase" id="RU367065"/>
    </source>
</evidence>
<dbReference type="InterPro" id="IPR012954">
    <property type="entry name" value="BP28_C_dom"/>
</dbReference>
<comment type="similarity">
    <text evidence="2 7">Belongs to the HEATR1/UTP10 family.</text>
</comment>
<dbReference type="Proteomes" id="UP000694865">
    <property type="component" value="Unplaced"/>
</dbReference>
<dbReference type="GeneID" id="100373273"/>
<dbReference type="SUPFAM" id="SSF48371">
    <property type="entry name" value="ARM repeat"/>
    <property type="match status" value="2"/>
</dbReference>
<accession>A0ABM0GU76</accession>
<evidence type="ECO:0000313" key="9">
    <source>
        <dbReference type="Proteomes" id="UP000694865"/>
    </source>
</evidence>